<evidence type="ECO:0000313" key="2">
    <source>
        <dbReference type="Proteomes" id="UP000289738"/>
    </source>
</evidence>
<protein>
    <recommendedName>
        <fullName evidence="3">Aminotransferase-like plant mobile domain-containing protein</fullName>
    </recommendedName>
</protein>
<dbReference type="AlphaFoldDB" id="A0A445B419"/>
<sequence length="121" mass="13781">MGLALNCIDKFTVNCTWMQETFNDLFQDANKETVRRYTRAYIMMLLLTQLFRDKSGRHMHIRTWADTAVNPPLYRSYIGACAMWLIGTWLSWLVHCSSSNHGSSGGSRVSGPMGLTPFIGR</sequence>
<evidence type="ECO:0000313" key="1">
    <source>
        <dbReference type="EMBL" id="RYR33408.1"/>
    </source>
</evidence>
<organism evidence="1 2">
    <name type="scientific">Arachis hypogaea</name>
    <name type="common">Peanut</name>
    <dbReference type="NCBI Taxonomy" id="3818"/>
    <lineage>
        <taxon>Eukaryota</taxon>
        <taxon>Viridiplantae</taxon>
        <taxon>Streptophyta</taxon>
        <taxon>Embryophyta</taxon>
        <taxon>Tracheophyta</taxon>
        <taxon>Spermatophyta</taxon>
        <taxon>Magnoliopsida</taxon>
        <taxon>eudicotyledons</taxon>
        <taxon>Gunneridae</taxon>
        <taxon>Pentapetalae</taxon>
        <taxon>rosids</taxon>
        <taxon>fabids</taxon>
        <taxon>Fabales</taxon>
        <taxon>Fabaceae</taxon>
        <taxon>Papilionoideae</taxon>
        <taxon>50 kb inversion clade</taxon>
        <taxon>dalbergioids sensu lato</taxon>
        <taxon>Dalbergieae</taxon>
        <taxon>Pterocarpus clade</taxon>
        <taxon>Arachis</taxon>
    </lineage>
</organism>
<dbReference type="Proteomes" id="UP000289738">
    <property type="component" value="Chromosome A10"/>
</dbReference>
<proteinExistence type="predicted"/>
<keyword evidence="2" id="KW-1185">Reference proteome</keyword>
<accession>A0A445B419</accession>
<dbReference type="EMBL" id="SDMP01000010">
    <property type="protein sequence ID" value="RYR33408.1"/>
    <property type="molecule type" value="Genomic_DNA"/>
</dbReference>
<comment type="caution">
    <text evidence="1">The sequence shown here is derived from an EMBL/GenBank/DDBJ whole genome shotgun (WGS) entry which is preliminary data.</text>
</comment>
<reference evidence="1 2" key="1">
    <citation type="submission" date="2019-01" db="EMBL/GenBank/DDBJ databases">
        <title>Sequencing of cultivated peanut Arachis hypogaea provides insights into genome evolution and oil improvement.</title>
        <authorList>
            <person name="Chen X."/>
        </authorList>
    </citation>
    <scope>NUCLEOTIDE SEQUENCE [LARGE SCALE GENOMIC DNA]</scope>
    <source>
        <strain evidence="2">cv. Fuhuasheng</strain>
        <tissue evidence="1">Leaves</tissue>
    </source>
</reference>
<gene>
    <name evidence="1" type="ORF">Ahy_A10g047997</name>
</gene>
<name>A0A445B419_ARAHY</name>
<evidence type="ECO:0008006" key="3">
    <source>
        <dbReference type="Google" id="ProtNLM"/>
    </source>
</evidence>